<dbReference type="CDD" id="cd14723">
    <property type="entry name" value="ZIP_Ppr1"/>
    <property type="match status" value="1"/>
</dbReference>
<gene>
    <name evidence="9" type="ORF">ASPVEDRAFT_890162</name>
</gene>
<dbReference type="PANTHER" id="PTHR47782">
    <property type="entry name" value="ZN(II)2CYS6 TRANSCRIPTION FACTOR (EUROFUNG)-RELATED"/>
    <property type="match status" value="1"/>
</dbReference>
<keyword evidence="4" id="KW-0805">Transcription regulation</keyword>
<dbReference type="CDD" id="cd12148">
    <property type="entry name" value="fungal_TF_MHR"/>
    <property type="match status" value="1"/>
</dbReference>
<dbReference type="InterPro" id="IPR007219">
    <property type="entry name" value="XnlR_reg_dom"/>
</dbReference>
<accession>A0A1L9PPF7</accession>
<evidence type="ECO:0000259" key="8">
    <source>
        <dbReference type="SMART" id="SM00906"/>
    </source>
</evidence>
<dbReference type="AlphaFoldDB" id="A0A1L9PPF7"/>
<dbReference type="RefSeq" id="XP_040669170.1">
    <property type="nucleotide sequence ID" value="XM_040818484.1"/>
</dbReference>
<dbReference type="GO" id="GO:0005634">
    <property type="term" value="C:nucleus"/>
    <property type="evidence" value="ECO:0007669"/>
    <property type="project" value="UniProtKB-SubCell"/>
</dbReference>
<keyword evidence="2" id="KW-0479">Metal-binding</keyword>
<dbReference type="Gene3D" id="4.10.240.10">
    <property type="entry name" value="Zn(2)-C6 fungal-type DNA-binding domain"/>
    <property type="match status" value="1"/>
</dbReference>
<dbReference type="GO" id="GO:0043565">
    <property type="term" value="F:sequence-specific DNA binding"/>
    <property type="evidence" value="ECO:0007669"/>
    <property type="project" value="TreeGrafter"/>
</dbReference>
<dbReference type="EMBL" id="KV878130">
    <property type="protein sequence ID" value="OJJ03408.1"/>
    <property type="molecule type" value="Genomic_DNA"/>
</dbReference>
<organism evidence="9 10">
    <name type="scientific">Aspergillus versicolor CBS 583.65</name>
    <dbReference type="NCBI Taxonomy" id="1036611"/>
    <lineage>
        <taxon>Eukaryota</taxon>
        <taxon>Fungi</taxon>
        <taxon>Dikarya</taxon>
        <taxon>Ascomycota</taxon>
        <taxon>Pezizomycotina</taxon>
        <taxon>Eurotiomycetes</taxon>
        <taxon>Eurotiomycetidae</taxon>
        <taxon>Eurotiales</taxon>
        <taxon>Aspergillaceae</taxon>
        <taxon>Aspergillus</taxon>
        <taxon>Aspergillus subgen. Nidulantes</taxon>
    </lineage>
</organism>
<dbReference type="InterPro" id="IPR001138">
    <property type="entry name" value="Zn2Cys6_DnaBD"/>
</dbReference>
<comment type="subcellular location">
    <subcellularLocation>
        <location evidence="1">Nucleus</location>
    </subcellularLocation>
</comment>
<dbReference type="VEuPathDB" id="FungiDB:ASPVEDRAFT_890162"/>
<protein>
    <recommendedName>
        <fullName evidence="8">Xylanolytic transcriptional activator regulatory domain-containing protein</fullName>
    </recommendedName>
</protein>
<dbReference type="GO" id="GO:0006351">
    <property type="term" value="P:DNA-templated transcription"/>
    <property type="evidence" value="ECO:0007669"/>
    <property type="project" value="InterPro"/>
</dbReference>
<dbReference type="GO" id="GO:0000981">
    <property type="term" value="F:DNA-binding transcription factor activity, RNA polymerase II-specific"/>
    <property type="evidence" value="ECO:0007669"/>
    <property type="project" value="InterPro"/>
</dbReference>
<dbReference type="Proteomes" id="UP000184073">
    <property type="component" value="Unassembled WGS sequence"/>
</dbReference>
<dbReference type="GeneID" id="63733995"/>
<dbReference type="GO" id="GO:0045944">
    <property type="term" value="P:positive regulation of transcription by RNA polymerase II"/>
    <property type="evidence" value="ECO:0007669"/>
    <property type="project" value="TreeGrafter"/>
</dbReference>
<dbReference type="OrthoDB" id="25921at2759"/>
<keyword evidence="7" id="KW-0539">Nucleus</keyword>
<proteinExistence type="predicted"/>
<dbReference type="InterPro" id="IPR036864">
    <property type="entry name" value="Zn2-C6_fun-type_DNA-bd_sf"/>
</dbReference>
<evidence type="ECO:0000256" key="4">
    <source>
        <dbReference type="ARBA" id="ARBA00023015"/>
    </source>
</evidence>
<evidence type="ECO:0000256" key="2">
    <source>
        <dbReference type="ARBA" id="ARBA00022723"/>
    </source>
</evidence>
<keyword evidence="6" id="KW-0804">Transcription</keyword>
<feature type="domain" description="Xylanolytic transcriptional activator regulatory" evidence="8">
    <location>
        <begin position="293"/>
        <end position="367"/>
    </location>
</feature>
<sequence length="617" mass="68956">MSATQDKANNYPQCDRKLPSCSNCLQSQSECVGVQPLEGGLSVVPRSVVQHLESEIAALEIQLAQGTRPQASEMPGLPLPDGNSVASLPRSSAIRREIMNSSGLYQMIAATSSVGRDMANSALRVRLELTPSFVEGASMAGCRGHNVLEPGDHPLHQPDSDSGLIPPFDIDAISGLVEMYIVHVWPLYPFVEVNTLRQQFSRVSQGACYPSGEGTSARHQDMFTIYLVVAIAITLDNRIDSNGTTCMDLSFRLFKQGIHHRLRDDSYQTDLACLQSTLFILLYASINPSAANVWTLSGSAMRSCIELGLHRELSASHNLGADALQLRRRTFWSAYCFDRSICSALHRPVSIPDVAIDTICPSPDSSGDDSTWVWWTKFQQINSMILHVHFQKDLLSDRTEYQSWLQSMDDKLEAWYWQWENQATSPGGNLRKLALLRGRFSLHRPSPQVPIPSVSSLVAAFQNTTDWIRLFRGYLDGARLRQGWFASHYAFEAAIIALFSLRHAPFQIRRIFEPHEILDRTKCFTTCLLTIAAQGWSHIVGHAGTYERLLGPLLEVLFVPISDVQQGFHYVYDEELRHYLQSGQEVSELQLSGCSKELSDINMELFGDLSHMFSVST</sequence>
<dbReference type="SMART" id="SM00906">
    <property type="entry name" value="Fungal_trans"/>
    <property type="match status" value="1"/>
</dbReference>
<dbReference type="PANTHER" id="PTHR47782:SF12">
    <property type="entry name" value="ZN(II)2CYS6 TRANSCRIPTION FACTOR (EUROFUNG)"/>
    <property type="match status" value="1"/>
</dbReference>
<reference evidence="10" key="1">
    <citation type="journal article" date="2017" name="Genome Biol.">
        <title>Comparative genomics reveals high biological diversity and specific adaptations in the industrially and medically important fungal genus Aspergillus.</title>
        <authorList>
            <person name="de Vries R.P."/>
            <person name="Riley R."/>
            <person name="Wiebenga A."/>
            <person name="Aguilar-Osorio G."/>
            <person name="Amillis S."/>
            <person name="Uchima C.A."/>
            <person name="Anderluh G."/>
            <person name="Asadollahi M."/>
            <person name="Askin M."/>
            <person name="Barry K."/>
            <person name="Battaglia E."/>
            <person name="Bayram O."/>
            <person name="Benocci T."/>
            <person name="Braus-Stromeyer S.A."/>
            <person name="Caldana C."/>
            <person name="Canovas D."/>
            <person name="Cerqueira G.C."/>
            <person name="Chen F."/>
            <person name="Chen W."/>
            <person name="Choi C."/>
            <person name="Clum A."/>
            <person name="Dos Santos R.A."/>
            <person name="Damasio A.R."/>
            <person name="Diallinas G."/>
            <person name="Emri T."/>
            <person name="Fekete E."/>
            <person name="Flipphi M."/>
            <person name="Freyberg S."/>
            <person name="Gallo A."/>
            <person name="Gournas C."/>
            <person name="Habgood R."/>
            <person name="Hainaut M."/>
            <person name="Harispe M.L."/>
            <person name="Henrissat B."/>
            <person name="Hilden K.S."/>
            <person name="Hope R."/>
            <person name="Hossain A."/>
            <person name="Karabika E."/>
            <person name="Karaffa L."/>
            <person name="Karanyi Z."/>
            <person name="Krasevec N."/>
            <person name="Kuo A."/>
            <person name="Kusch H."/>
            <person name="LaButti K."/>
            <person name="Lagendijk E.L."/>
            <person name="Lapidus A."/>
            <person name="Levasseur A."/>
            <person name="Lindquist E."/>
            <person name="Lipzen A."/>
            <person name="Logrieco A.F."/>
            <person name="MacCabe A."/>
            <person name="Maekelae M.R."/>
            <person name="Malavazi I."/>
            <person name="Melin P."/>
            <person name="Meyer V."/>
            <person name="Mielnichuk N."/>
            <person name="Miskei M."/>
            <person name="Molnar A.P."/>
            <person name="Mule G."/>
            <person name="Ngan C.Y."/>
            <person name="Orejas M."/>
            <person name="Orosz E."/>
            <person name="Ouedraogo J.P."/>
            <person name="Overkamp K.M."/>
            <person name="Park H.-S."/>
            <person name="Perrone G."/>
            <person name="Piumi F."/>
            <person name="Punt P.J."/>
            <person name="Ram A.F."/>
            <person name="Ramon A."/>
            <person name="Rauscher S."/>
            <person name="Record E."/>
            <person name="Riano-Pachon D.M."/>
            <person name="Robert V."/>
            <person name="Roehrig J."/>
            <person name="Ruller R."/>
            <person name="Salamov A."/>
            <person name="Salih N.S."/>
            <person name="Samson R.A."/>
            <person name="Sandor E."/>
            <person name="Sanguinetti M."/>
            <person name="Schuetze T."/>
            <person name="Sepcic K."/>
            <person name="Shelest E."/>
            <person name="Sherlock G."/>
            <person name="Sophianopoulou V."/>
            <person name="Squina F.M."/>
            <person name="Sun H."/>
            <person name="Susca A."/>
            <person name="Todd R.B."/>
            <person name="Tsang A."/>
            <person name="Unkles S.E."/>
            <person name="van de Wiele N."/>
            <person name="van Rossen-Uffink D."/>
            <person name="Oliveira J.V."/>
            <person name="Vesth T.C."/>
            <person name="Visser J."/>
            <person name="Yu J.-H."/>
            <person name="Zhou M."/>
            <person name="Andersen M.R."/>
            <person name="Archer D.B."/>
            <person name="Baker S.E."/>
            <person name="Benoit I."/>
            <person name="Brakhage A.A."/>
            <person name="Braus G.H."/>
            <person name="Fischer R."/>
            <person name="Frisvad J.C."/>
            <person name="Goldman G.H."/>
            <person name="Houbraken J."/>
            <person name="Oakley B."/>
            <person name="Pocsi I."/>
            <person name="Scazzocchio C."/>
            <person name="Seiboth B."/>
            <person name="vanKuyk P.A."/>
            <person name="Wortman J."/>
            <person name="Dyer P.S."/>
            <person name="Grigoriev I.V."/>
        </authorList>
    </citation>
    <scope>NUCLEOTIDE SEQUENCE [LARGE SCALE GENOMIC DNA]</scope>
    <source>
        <strain evidence="10">CBS 583.65</strain>
    </source>
</reference>
<evidence type="ECO:0000313" key="10">
    <source>
        <dbReference type="Proteomes" id="UP000184073"/>
    </source>
</evidence>
<keyword evidence="3" id="KW-0862">Zinc</keyword>
<dbReference type="InterPro" id="IPR052202">
    <property type="entry name" value="Yeast_MetPath_Reg"/>
</dbReference>
<evidence type="ECO:0000256" key="3">
    <source>
        <dbReference type="ARBA" id="ARBA00022833"/>
    </source>
</evidence>
<evidence type="ECO:0000313" key="9">
    <source>
        <dbReference type="EMBL" id="OJJ03408.1"/>
    </source>
</evidence>
<evidence type="ECO:0000256" key="7">
    <source>
        <dbReference type="ARBA" id="ARBA00023242"/>
    </source>
</evidence>
<dbReference type="STRING" id="1036611.A0A1L9PPF7"/>
<evidence type="ECO:0000256" key="5">
    <source>
        <dbReference type="ARBA" id="ARBA00023125"/>
    </source>
</evidence>
<keyword evidence="10" id="KW-1185">Reference proteome</keyword>
<evidence type="ECO:0000256" key="6">
    <source>
        <dbReference type="ARBA" id="ARBA00023163"/>
    </source>
</evidence>
<dbReference type="GO" id="GO:0008270">
    <property type="term" value="F:zinc ion binding"/>
    <property type="evidence" value="ECO:0007669"/>
    <property type="project" value="InterPro"/>
</dbReference>
<evidence type="ECO:0000256" key="1">
    <source>
        <dbReference type="ARBA" id="ARBA00004123"/>
    </source>
</evidence>
<dbReference type="CDD" id="cd00067">
    <property type="entry name" value="GAL4"/>
    <property type="match status" value="1"/>
</dbReference>
<name>A0A1L9PPF7_ASPVE</name>
<keyword evidence="5" id="KW-0238">DNA-binding</keyword>
<dbReference type="Pfam" id="PF04082">
    <property type="entry name" value="Fungal_trans"/>
    <property type="match status" value="1"/>
</dbReference>